<dbReference type="AlphaFoldDB" id="A0A1I1AMF5"/>
<accession>A0A1I1AMF5</accession>
<sequence>MNQILKQNNKIKHNLNKLNTDRNEIEKAYSKFISYKVSIEEHKKRIDEVKEWLGENSDENNKKLLNTLENSLAGFDDRFHNIYEEQNKIEESFDVLSKNVSNKQCPLCGVNHLSEEQLMQSIKKQKERSIHALLELNSEFTKIKDKIKEIKNLTVLREDKEKALRDSEKIIKDMEEENKFLRTFLQPMLNYYKIKAENLSEELFLGLLRSNESSEAEAKNVLANIEKK</sequence>
<evidence type="ECO:0008006" key="4">
    <source>
        <dbReference type="Google" id="ProtNLM"/>
    </source>
</evidence>
<dbReference type="SUPFAM" id="SSF75712">
    <property type="entry name" value="Rad50 coiled-coil Zn hook"/>
    <property type="match status" value="1"/>
</dbReference>
<reference evidence="2 3" key="1">
    <citation type="submission" date="2016-10" db="EMBL/GenBank/DDBJ databases">
        <authorList>
            <person name="de Groot N.N."/>
        </authorList>
    </citation>
    <scope>NUCLEOTIDE SEQUENCE [LARGE SCALE GENOMIC DNA]</scope>
    <source>
        <strain evidence="2 3">CGMCC 1.3702</strain>
    </source>
</reference>
<protein>
    <recommendedName>
        <fullName evidence="4">Exonuclease SbcC</fullName>
    </recommendedName>
</protein>
<keyword evidence="3" id="KW-1185">Reference proteome</keyword>
<name>A0A1I1AMF5_9BACI</name>
<feature type="coiled-coil region" evidence="1">
    <location>
        <begin position="133"/>
        <end position="177"/>
    </location>
</feature>
<evidence type="ECO:0000313" key="3">
    <source>
        <dbReference type="Proteomes" id="UP000198642"/>
    </source>
</evidence>
<dbReference type="RefSeq" id="WP_090241353.1">
    <property type="nucleotide sequence ID" value="NZ_FOJW01000021.1"/>
</dbReference>
<dbReference type="Gene3D" id="1.10.287.510">
    <property type="entry name" value="Helix hairpin bin"/>
    <property type="match status" value="1"/>
</dbReference>
<dbReference type="Proteomes" id="UP000198642">
    <property type="component" value="Unassembled WGS sequence"/>
</dbReference>
<keyword evidence="1" id="KW-0175">Coiled coil</keyword>
<evidence type="ECO:0000313" key="2">
    <source>
        <dbReference type="EMBL" id="SFB37658.1"/>
    </source>
</evidence>
<feature type="coiled-coil region" evidence="1">
    <location>
        <begin position="1"/>
        <end position="28"/>
    </location>
</feature>
<evidence type="ECO:0000256" key="1">
    <source>
        <dbReference type="SAM" id="Coils"/>
    </source>
</evidence>
<proteinExistence type="predicted"/>
<dbReference type="STRING" id="237679.SAMN04488072_12120"/>
<gene>
    <name evidence="2" type="ORF">SAMN04488072_12120</name>
</gene>
<organism evidence="2 3">
    <name type="scientific">Lentibacillus halodurans</name>
    <dbReference type="NCBI Taxonomy" id="237679"/>
    <lineage>
        <taxon>Bacteria</taxon>
        <taxon>Bacillati</taxon>
        <taxon>Bacillota</taxon>
        <taxon>Bacilli</taxon>
        <taxon>Bacillales</taxon>
        <taxon>Bacillaceae</taxon>
        <taxon>Lentibacillus</taxon>
    </lineage>
</organism>
<dbReference type="EMBL" id="FOJW01000021">
    <property type="protein sequence ID" value="SFB37658.1"/>
    <property type="molecule type" value="Genomic_DNA"/>
</dbReference>